<evidence type="ECO:0000313" key="3">
    <source>
        <dbReference type="Ensembl" id="ENSMFAP00000046428.1"/>
    </source>
</evidence>
<reference evidence="3" key="2">
    <citation type="submission" date="2025-08" db="UniProtKB">
        <authorList>
            <consortium name="Ensembl"/>
        </authorList>
    </citation>
    <scope>IDENTIFICATION</scope>
</reference>
<dbReference type="GeneTree" id="ENSGT00940000159557"/>
<reference evidence="3" key="3">
    <citation type="submission" date="2025-09" db="UniProtKB">
        <authorList>
            <consortium name="Ensembl"/>
        </authorList>
    </citation>
    <scope>IDENTIFICATION</scope>
</reference>
<feature type="compositionally biased region" description="Low complexity" evidence="1">
    <location>
        <begin position="138"/>
        <end position="148"/>
    </location>
</feature>
<protein>
    <recommendedName>
        <fullName evidence="2">CAP-Gly domain-containing protein</fullName>
    </recommendedName>
</protein>
<dbReference type="PROSITE" id="PS00845">
    <property type="entry name" value="CAP_GLY_1"/>
    <property type="match status" value="1"/>
</dbReference>
<dbReference type="PANTHER" id="PTHR18916">
    <property type="entry name" value="DYNACTIN 1-RELATED MICROTUBULE-BINDING"/>
    <property type="match status" value="1"/>
</dbReference>
<feature type="region of interest" description="Disordered" evidence="1">
    <location>
        <begin position="136"/>
        <end position="184"/>
    </location>
</feature>
<dbReference type="Gene3D" id="2.30.30.190">
    <property type="entry name" value="CAP Gly-rich-like domain"/>
    <property type="match status" value="1"/>
</dbReference>
<organism evidence="3 4">
    <name type="scientific">Macaca fascicularis</name>
    <name type="common">Crab-eating macaque</name>
    <name type="synonym">Cynomolgus monkey</name>
    <dbReference type="NCBI Taxonomy" id="9541"/>
    <lineage>
        <taxon>Eukaryota</taxon>
        <taxon>Metazoa</taxon>
        <taxon>Chordata</taxon>
        <taxon>Craniata</taxon>
        <taxon>Vertebrata</taxon>
        <taxon>Euteleostomi</taxon>
        <taxon>Mammalia</taxon>
        <taxon>Eutheria</taxon>
        <taxon>Euarchontoglires</taxon>
        <taxon>Primates</taxon>
        <taxon>Haplorrhini</taxon>
        <taxon>Catarrhini</taxon>
        <taxon>Cercopithecidae</taxon>
        <taxon>Cercopithecinae</taxon>
        <taxon>Macaca</taxon>
    </lineage>
</organism>
<dbReference type="InterPro" id="IPR000938">
    <property type="entry name" value="CAP-Gly_domain"/>
</dbReference>
<dbReference type="PANTHER" id="PTHR18916:SF77">
    <property type="entry name" value="CAP-GLY DOMAIN-CONTAINING LINKER PROTEIN 3"/>
    <property type="match status" value="1"/>
</dbReference>
<dbReference type="Ensembl" id="ENSMFAT00000074070.1">
    <property type="protein sequence ID" value="ENSMFAP00000046428.1"/>
    <property type="gene ID" value="ENSMFAG00000058987.1"/>
</dbReference>
<dbReference type="Proteomes" id="UP000233100">
    <property type="component" value="Chromosome 19"/>
</dbReference>
<keyword evidence="4" id="KW-1185">Reference proteome</keyword>
<accession>A0A7N9C6Z7</accession>
<proteinExistence type="predicted"/>
<feature type="compositionally biased region" description="Polar residues" evidence="1">
    <location>
        <begin position="171"/>
        <end position="181"/>
    </location>
</feature>
<dbReference type="GO" id="GO:0035371">
    <property type="term" value="C:microtubule plus-end"/>
    <property type="evidence" value="ECO:0007669"/>
    <property type="project" value="TreeGrafter"/>
</dbReference>
<reference evidence="3 4" key="1">
    <citation type="submission" date="2013-03" db="EMBL/GenBank/DDBJ databases">
        <authorList>
            <person name="Warren W."/>
            <person name="Wilson R.K."/>
        </authorList>
    </citation>
    <scope>NUCLEOTIDE SEQUENCE</scope>
</reference>
<dbReference type="AlphaFoldDB" id="A0A7N9C6Z7"/>
<feature type="compositionally biased region" description="Basic residues" evidence="1">
    <location>
        <begin position="158"/>
        <end position="170"/>
    </location>
</feature>
<evidence type="ECO:0000313" key="4">
    <source>
        <dbReference type="Proteomes" id="UP000233100"/>
    </source>
</evidence>
<dbReference type="GO" id="GO:0031122">
    <property type="term" value="P:cytoplasmic microtubule organization"/>
    <property type="evidence" value="ECO:0007669"/>
    <property type="project" value="TreeGrafter"/>
</dbReference>
<dbReference type="FunFam" id="2.30.30.190:FF:000011">
    <property type="entry name" value="CAP-Gly domain-containing linker protein 3"/>
    <property type="match status" value="1"/>
</dbReference>
<name>A0A7N9C6Z7_MACFA</name>
<evidence type="ECO:0000256" key="1">
    <source>
        <dbReference type="SAM" id="MobiDB-lite"/>
    </source>
</evidence>
<dbReference type="Pfam" id="PF01302">
    <property type="entry name" value="CAP_GLY"/>
    <property type="match status" value="1"/>
</dbReference>
<dbReference type="SMART" id="SM01052">
    <property type="entry name" value="CAP_GLY"/>
    <property type="match status" value="1"/>
</dbReference>
<sequence length="318" mass="34385">MHPTLLPVCEHSTLASQHSFLSHRLPSLPRRAHCGSVGPRSLPAASGWAWSWTSLRARMMAALGAFGTSSAPPSRVSLTWGPRGVRPGVHSAVLMLLTGKRDGGWGLRAEAWTTPGSNSVLVGLFASVSKISKAVDAPPSSVTSTPRTPRMDFSRVTGKGRREHKGKKKTPSSPSLGSLQQRDGAKAEVGDQVLVAGQKQGIVRFYGKTDFAPGYWYGIELDQPTGKHDGSVFGVRYFTCPPRHGVFAPASRIQRIGGSTDPPGDSVGAKKVHQVTMTQPKRTFTTVRTPKDIASENSISRLLFCCWFPWMLRAEMQS</sequence>
<dbReference type="GO" id="GO:0005634">
    <property type="term" value="C:nucleus"/>
    <property type="evidence" value="ECO:0007669"/>
    <property type="project" value="TreeGrafter"/>
</dbReference>
<dbReference type="SUPFAM" id="SSF74924">
    <property type="entry name" value="Cap-Gly domain"/>
    <property type="match status" value="1"/>
</dbReference>
<dbReference type="GO" id="GO:0051010">
    <property type="term" value="F:microtubule plus-end binding"/>
    <property type="evidence" value="ECO:0007669"/>
    <property type="project" value="TreeGrafter"/>
</dbReference>
<feature type="domain" description="CAP-Gly" evidence="2">
    <location>
        <begin position="207"/>
        <end position="249"/>
    </location>
</feature>
<dbReference type="PROSITE" id="PS50245">
    <property type="entry name" value="CAP_GLY_2"/>
    <property type="match status" value="1"/>
</dbReference>
<dbReference type="GO" id="GO:0005938">
    <property type="term" value="C:cell cortex"/>
    <property type="evidence" value="ECO:0007669"/>
    <property type="project" value="TreeGrafter"/>
</dbReference>
<evidence type="ECO:0000259" key="2">
    <source>
        <dbReference type="PROSITE" id="PS50245"/>
    </source>
</evidence>
<dbReference type="InterPro" id="IPR036859">
    <property type="entry name" value="CAP-Gly_dom_sf"/>
</dbReference>